<organism evidence="7 8">
    <name type="scientific">Rhizobium rosettiformans W3</name>
    <dbReference type="NCBI Taxonomy" id="538378"/>
    <lineage>
        <taxon>Bacteria</taxon>
        <taxon>Pseudomonadati</taxon>
        <taxon>Pseudomonadota</taxon>
        <taxon>Alphaproteobacteria</taxon>
        <taxon>Hyphomicrobiales</taxon>
        <taxon>Rhizobiaceae</taxon>
        <taxon>Rhizobium/Agrobacterium group</taxon>
        <taxon>Rhizobium</taxon>
    </lineage>
</organism>
<evidence type="ECO:0000313" key="8">
    <source>
        <dbReference type="Proteomes" id="UP000307378"/>
    </source>
</evidence>
<accession>A0A4S8QBP5</accession>
<dbReference type="RefSeq" id="WP_136538369.1">
    <property type="nucleotide sequence ID" value="NZ_STGU01000002.1"/>
</dbReference>
<reference evidence="7 8" key="1">
    <citation type="submission" date="2019-04" db="EMBL/GenBank/DDBJ databases">
        <title>genome sequence of strain W3.</title>
        <authorList>
            <person name="Gao J."/>
            <person name="Sun J."/>
        </authorList>
    </citation>
    <scope>NUCLEOTIDE SEQUENCE [LARGE SCALE GENOMIC DNA]</scope>
    <source>
        <strain evidence="7 8">W3</strain>
    </source>
</reference>
<dbReference type="Proteomes" id="UP000307378">
    <property type="component" value="Unassembled WGS sequence"/>
</dbReference>
<dbReference type="InterPro" id="IPR011330">
    <property type="entry name" value="Glyco_hydro/deAcase_b/a-brl"/>
</dbReference>
<feature type="domain" description="NodB homology" evidence="6">
    <location>
        <begin position="98"/>
        <end position="348"/>
    </location>
</feature>
<dbReference type="PANTHER" id="PTHR34216:SF7">
    <property type="entry name" value="POLY-BETA-1,6-N-ACETYL-D-GLUCOSAMINE N-DEACETYLASE"/>
    <property type="match status" value="1"/>
</dbReference>
<comment type="function">
    <text evidence="1">Is involved in generating a small heat-stable compound (Nod), an acylated oligomer of N-acetylglucosamine, that stimulates mitosis in various plant protoplasts.</text>
</comment>
<evidence type="ECO:0000256" key="2">
    <source>
        <dbReference type="ARBA" id="ARBA00010973"/>
    </source>
</evidence>
<dbReference type="InterPro" id="IPR002509">
    <property type="entry name" value="NODB_dom"/>
</dbReference>
<dbReference type="PROSITE" id="PS51677">
    <property type="entry name" value="NODB"/>
    <property type="match status" value="1"/>
</dbReference>
<dbReference type="InterPro" id="IPR051398">
    <property type="entry name" value="Polysacch_Deacetylase"/>
</dbReference>
<comment type="caution">
    <text evidence="7">The sequence shown here is derived from an EMBL/GenBank/DDBJ whole genome shotgun (WGS) entry which is preliminary data.</text>
</comment>
<dbReference type="SUPFAM" id="SSF88713">
    <property type="entry name" value="Glycoside hydrolase/deacetylase"/>
    <property type="match status" value="1"/>
</dbReference>
<sequence length="348" mass="37531">MAGRFKQALKRASITAGLEFSFLLSRLGATRGLEGRGVIFTLHHVHPEKSEAFQPNRHLSITPDFLDAAIRILARRGYRFIGLDEVPAALAEPDGAQPFAVFTLDDGFRDNRDHALPVFERHGVPFTIFVCKGLSERSHTMWWDTLGALIAARPRVALCLPAGRIDLDCNSLKAKTAAFDAVARMLMAGDEAKGVAQLDAAANAAGINPHALVSEAVMDREELTALGRNTLVSYGAHTVSHRGLADLNDDDLLREYNDSAEYVAGITGTRPVTFAYPYGDARSATLRTAGYADWAGFKLSVTTRPGTLTPAAMASPQLLPRISLNGLYQKSRYVEALASGLPSKLVGG</sequence>
<keyword evidence="4" id="KW-0732">Signal</keyword>
<dbReference type="GO" id="GO:0005975">
    <property type="term" value="P:carbohydrate metabolic process"/>
    <property type="evidence" value="ECO:0007669"/>
    <property type="project" value="InterPro"/>
</dbReference>
<dbReference type="Pfam" id="PF01522">
    <property type="entry name" value="Polysacc_deac_1"/>
    <property type="match status" value="1"/>
</dbReference>
<dbReference type="AlphaFoldDB" id="A0A4S8QBP5"/>
<proteinExistence type="inferred from homology"/>
<dbReference type="PANTHER" id="PTHR34216">
    <property type="match status" value="1"/>
</dbReference>
<dbReference type="Gene3D" id="3.20.20.370">
    <property type="entry name" value="Glycoside hydrolase/deacetylase"/>
    <property type="match status" value="1"/>
</dbReference>
<gene>
    <name evidence="7" type="ORF">FAA86_03325</name>
</gene>
<name>A0A4S8QBP5_9HYPH</name>
<protein>
    <recommendedName>
        <fullName evidence="3">Chitooligosaccharide deacetylase</fullName>
    </recommendedName>
    <alternativeName>
        <fullName evidence="5">Nodulation protein B</fullName>
    </alternativeName>
</protein>
<evidence type="ECO:0000313" key="7">
    <source>
        <dbReference type="EMBL" id="THV37854.1"/>
    </source>
</evidence>
<evidence type="ECO:0000256" key="1">
    <source>
        <dbReference type="ARBA" id="ARBA00003236"/>
    </source>
</evidence>
<evidence type="ECO:0000256" key="5">
    <source>
        <dbReference type="ARBA" id="ARBA00032976"/>
    </source>
</evidence>
<evidence type="ECO:0000259" key="6">
    <source>
        <dbReference type="PROSITE" id="PS51677"/>
    </source>
</evidence>
<evidence type="ECO:0000256" key="3">
    <source>
        <dbReference type="ARBA" id="ARBA00020071"/>
    </source>
</evidence>
<evidence type="ECO:0000256" key="4">
    <source>
        <dbReference type="ARBA" id="ARBA00022729"/>
    </source>
</evidence>
<comment type="similarity">
    <text evidence="2">Belongs to the polysaccharide deacetylase family.</text>
</comment>
<dbReference type="EMBL" id="STGU01000002">
    <property type="protein sequence ID" value="THV37854.1"/>
    <property type="molecule type" value="Genomic_DNA"/>
</dbReference>
<dbReference type="GO" id="GO:0016810">
    <property type="term" value="F:hydrolase activity, acting on carbon-nitrogen (but not peptide) bonds"/>
    <property type="evidence" value="ECO:0007669"/>
    <property type="project" value="InterPro"/>
</dbReference>